<feature type="transmembrane region" description="Helical" evidence="7">
    <location>
        <begin position="6"/>
        <end position="29"/>
    </location>
</feature>
<evidence type="ECO:0000256" key="4">
    <source>
        <dbReference type="ARBA" id="ARBA00022692"/>
    </source>
</evidence>
<reference evidence="10 11" key="1">
    <citation type="submission" date="2020-04" db="EMBL/GenBank/DDBJ databases">
        <title>Luteolibacter sp. G-1-1-1 isolated from soil.</title>
        <authorList>
            <person name="Dahal R.H."/>
        </authorList>
    </citation>
    <scope>NUCLEOTIDE SEQUENCE [LARGE SCALE GENOMIC DNA]</scope>
    <source>
        <strain evidence="10 11">G-1-1-1</strain>
    </source>
</reference>
<dbReference type="InterPro" id="IPR049177">
    <property type="entry name" value="MgtC_SapB_SrpB_YhiD_N"/>
</dbReference>
<feature type="transmembrane region" description="Helical" evidence="7">
    <location>
        <begin position="209"/>
        <end position="227"/>
    </location>
</feature>
<dbReference type="Proteomes" id="UP000501812">
    <property type="component" value="Chromosome"/>
</dbReference>
<dbReference type="RefSeq" id="WP_169455147.1">
    <property type="nucleotide sequence ID" value="NZ_CP051774.1"/>
</dbReference>
<evidence type="ECO:0000313" key="11">
    <source>
        <dbReference type="Proteomes" id="UP000501812"/>
    </source>
</evidence>
<sequence length="421" mass="43204">MNDEPHFAATLVLLKGLGTALGLGLLVGLEREWKKNPMAGIRTFGLIGLFGGLSGAMAMAFGGWIIAGGLVACTAMAIMANLTAMRQAEPDIGLTTEFAMLAIFAIGCLAGTGQLAPAVACAGTVMVLLHYKDPLHGAVRKVDAKELKEIARLVLIGLVILPLLPNEKMGPLGVLNPFKIWLMVVLIVGMSLVAYLVGKFIGGTKSSAISGILGGLVSSTAITASVSRRSKAEGSAGTVLAAIVLTASCVVFARVMVEVVLTAPAHKSALLPPLAAMLAWTAIIAAAVLWLAKRSGEKPGDEEAPSELKGAVMFGLLYVGVLYAVALGKEHFGNSGLYVVAAISGLTDVDAITLSTSGLVASGEVDPKTGWRVILIGGLANTLFKAGMAAVLGTGRYIKWTSAGFGAAAAGGLAILFLWPW</sequence>
<keyword evidence="4 7" id="KW-0812">Transmembrane</keyword>
<evidence type="ECO:0000313" key="10">
    <source>
        <dbReference type="EMBL" id="QJE96746.1"/>
    </source>
</evidence>
<feature type="transmembrane region" description="Helical" evidence="7">
    <location>
        <begin position="311"/>
        <end position="328"/>
    </location>
</feature>
<dbReference type="InterPro" id="IPR003416">
    <property type="entry name" value="MgtC/SapB/SrpB/YhiD_fam"/>
</dbReference>
<dbReference type="PRINTS" id="PR01837">
    <property type="entry name" value="MGTCSAPBPROT"/>
</dbReference>
<proteinExistence type="inferred from homology"/>
<dbReference type="AlphaFoldDB" id="A0A858RHT8"/>
<feature type="transmembrane region" description="Helical" evidence="7">
    <location>
        <begin position="98"/>
        <end position="129"/>
    </location>
</feature>
<evidence type="ECO:0000259" key="9">
    <source>
        <dbReference type="Pfam" id="PF13194"/>
    </source>
</evidence>
<keyword evidence="11" id="KW-1185">Reference proteome</keyword>
<protein>
    <submittedName>
        <fullName evidence="10">MgtC/SapB family protein</fullName>
    </submittedName>
</protein>
<feature type="transmembrane region" description="Helical" evidence="7">
    <location>
        <begin position="150"/>
        <end position="166"/>
    </location>
</feature>
<evidence type="ECO:0000256" key="3">
    <source>
        <dbReference type="ARBA" id="ARBA00022475"/>
    </source>
</evidence>
<dbReference type="GO" id="GO:0005886">
    <property type="term" value="C:plasma membrane"/>
    <property type="evidence" value="ECO:0007669"/>
    <property type="project" value="UniProtKB-SubCell"/>
</dbReference>
<feature type="transmembrane region" description="Helical" evidence="7">
    <location>
        <begin position="49"/>
        <end position="78"/>
    </location>
</feature>
<dbReference type="EMBL" id="CP051774">
    <property type="protein sequence ID" value="QJE96746.1"/>
    <property type="molecule type" value="Genomic_DNA"/>
</dbReference>
<comment type="subcellular location">
    <subcellularLocation>
        <location evidence="1">Cell membrane</location>
        <topology evidence="1">Multi-pass membrane protein</topology>
    </subcellularLocation>
</comment>
<evidence type="ECO:0000256" key="5">
    <source>
        <dbReference type="ARBA" id="ARBA00022989"/>
    </source>
</evidence>
<dbReference type="Pfam" id="PF13194">
    <property type="entry name" value="DUF4010"/>
    <property type="match status" value="1"/>
</dbReference>
<feature type="transmembrane region" description="Helical" evidence="7">
    <location>
        <begin position="178"/>
        <end position="197"/>
    </location>
</feature>
<feature type="transmembrane region" description="Helical" evidence="7">
    <location>
        <begin position="239"/>
        <end position="257"/>
    </location>
</feature>
<keyword evidence="3" id="KW-1003">Cell membrane</keyword>
<evidence type="ECO:0000259" key="8">
    <source>
        <dbReference type="Pfam" id="PF02308"/>
    </source>
</evidence>
<feature type="transmembrane region" description="Helical" evidence="7">
    <location>
        <begin position="269"/>
        <end position="291"/>
    </location>
</feature>
<feature type="transmembrane region" description="Helical" evidence="7">
    <location>
        <begin position="400"/>
        <end position="419"/>
    </location>
</feature>
<dbReference type="Pfam" id="PF02308">
    <property type="entry name" value="MgtC"/>
    <property type="match status" value="1"/>
</dbReference>
<feature type="transmembrane region" description="Helical" evidence="7">
    <location>
        <begin position="373"/>
        <end position="393"/>
    </location>
</feature>
<evidence type="ECO:0000256" key="6">
    <source>
        <dbReference type="ARBA" id="ARBA00023136"/>
    </source>
</evidence>
<feature type="domain" description="DUF4010" evidence="9">
    <location>
        <begin position="185"/>
        <end position="393"/>
    </location>
</feature>
<organism evidence="10 11">
    <name type="scientific">Luteolibacter luteus</name>
    <dbReference type="NCBI Taxonomy" id="2728835"/>
    <lineage>
        <taxon>Bacteria</taxon>
        <taxon>Pseudomonadati</taxon>
        <taxon>Verrucomicrobiota</taxon>
        <taxon>Verrucomicrobiia</taxon>
        <taxon>Verrucomicrobiales</taxon>
        <taxon>Verrucomicrobiaceae</taxon>
        <taxon>Luteolibacter</taxon>
    </lineage>
</organism>
<feature type="domain" description="MgtC/SapB/SrpB/YhiD N-terminal" evidence="8">
    <location>
        <begin position="17"/>
        <end position="136"/>
    </location>
</feature>
<gene>
    <name evidence="10" type="ORF">HHL09_13460</name>
</gene>
<feature type="transmembrane region" description="Helical" evidence="7">
    <location>
        <begin position="337"/>
        <end position="361"/>
    </location>
</feature>
<name>A0A858RHT8_9BACT</name>
<dbReference type="PANTHER" id="PTHR39084:SF1">
    <property type="entry name" value="DUF4010 DOMAIN-CONTAINING PROTEIN"/>
    <property type="match status" value="1"/>
</dbReference>
<comment type="similarity">
    <text evidence="2">Belongs to the MgtC/SapB family.</text>
</comment>
<evidence type="ECO:0000256" key="2">
    <source>
        <dbReference type="ARBA" id="ARBA00009298"/>
    </source>
</evidence>
<dbReference type="KEGG" id="luo:HHL09_13460"/>
<dbReference type="PANTHER" id="PTHR39084">
    <property type="entry name" value="MEMBRANE PROTEIN-RELATED"/>
    <property type="match status" value="1"/>
</dbReference>
<accession>A0A858RHT8</accession>
<dbReference type="InterPro" id="IPR025105">
    <property type="entry name" value="DUF4010"/>
</dbReference>
<keyword evidence="6 7" id="KW-0472">Membrane</keyword>
<evidence type="ECO:0000256" key="7">
    <source>
        <dbReference type="SAM" id="Phobius"/>
    </source>
</evidence>
<evidence type="ECO:0000256" key="1">
    <source>
        <dbReference type="ARBA" id="ARBA00004651"/>
    </source>
</evidence>
<keyword evidence="5 7" id="KW-1133">Transmembrane helix</keyword>